<keyword evidence="5" id="KW-0238">DNA-binding</keyword>
<dbReference type="GO" id="GO:0003677">
    <property type="term" value="F:DNA binding"/>
    <property type="evidence" value="ECO:0007669"/>
    <property type="project" value="UniProtKB-KW"/>
</dbReference>
<evidence type="ECO:0000256" key="2">
    <source>
        <dbReference type="ARBA" id="ARBA00004389"/>
    </source>
</evidence>
<keyword evidence="6" id="KW-0804">Transcription</keyword>
<organism evidence="10 11">
    <name type="scientific">Spinacia oleracea</name>
    <name type="common">Spinach</name>
    <dbReference type="NCBI Taxonomy" id="3562"/>
    <lineage>
        <taxon>Eukaryota</taxon>
        <taxon>Viridiplantae</taxon>
        <taxon>Streptophyta</taxon>
        <taxon>Embryophyta</taxon>
        <taxon>Tracheophyta</taxon>
        <taxon>Spermatophyta</taxon>
        <taxon>Magnoliopsida</taxon>
        <taxon>eudicotyledons</taxon>
        <taxon>Gunneridae</taxon>
        <taxon>Pentapetalae</taxon>
        <taxon>Caryophyllales</taxon>
        <taxon>Chenopodiaceae</taxon>
        <taxon>Chenopodioideae</taxon>
        <taxon>Anserineae</taxon>
        <taxon>Spinacia</taxon>
    </lineage>
</organism>
<dbReference type="GO" id="GO:0005634">
    <property type="term" value="C:nucleus"/>
    <property type="evidence" value="ECO:0007669"/>
    <property type="project" value="UniProtKB-SubCell"/>
</dbReference>
<evidence type="ECO:0000313" key="10">
    <source>
        <dbReference type="Proteomes" id="UP000813463"/>
    </source>
</evidence>
<feature type="compositionally biased region" description="Polar residues" evidence="8">
    <location>
        <begin position="126"/>
        <end position="146"/>
    </location>
</feature>
<keyword evidence="4" id="KW-0805">Transcription regulation</keyword>
<feature type="domain" description="BZIP" evidence="9">
    <location>
        <begin position="180"/>
        <end position="222"/>
    </location>
</feature>
<evidence type="ECO:0000313" key="11">
    <source>
        <dbReference type="RefSeq" id="XP_021855657.1"/>
    </source>
</evidence>
<keyword evidence="7" id="KW-0539">Nucleus</keyword>
<evidence type="ECO:0000256" key="4">
    <source>
        <dbReference type="ARBA" id="ARBA00023015"/>
    </source>
</evidence>
<evidence type="ECO:0000256" key="6">
    <source>
        <dbReference type="ARBA" id="ARBA00023163"/>
    </source>
</evidence>
<dbReference type="PROSITE" id="PS50217">
    <property type="entry name" value="BZIP"/>
    <property type="match status" value="1"/>
</dbReference>
<dbReference type="Proteomes" id="UP000813463">
    <property type="component" value="Chromosome 5"/>
</dbReference>
<sequence length="359" mass="40603">MELEDELNQIDWDNMFVDIPFLEDDFRIFEDVSPSLEVVEDEVATTTKIASGPTVESWIEELLMKDDDDEHNNSNQAAVEVLGDDFLWSDLLVDSHQEDCLPSDDHRDSSYASPSPTTPPFEDKNSSTCSNSEGNAVQIATTSDNYDISGKEIPNFESNGENCKSGDDALDLDDSDRDPLSKKRKRQLRNRDAALRSRERKKMYVKDLEMKSKYMEAECRRLGRLLQCCYAENQMLRISLGSAYGASLTKPESAVLLLESLLLVSLVWLMVNICLLPLHKLSPQNQGAVPHGSVERKEQESAAAPKGKVTKVTELWVTLCFMRSKRCRASRTKMKSDMNALCHASTETPLCCFQFSWYR</sequence>
<feature type="compositionally biased region" description="Basic and acidic residues" evidence="8">
    <location>
        <begin position="99"/>
        <end position="109"/>
    </location>
</feature>
<dbReference type="Pfam" id="PF07716">
    <property type="entry name" value="bZIP_2"/>
    <property type="match status" value="1"/>
</dbReference>
<keyword evidence="10" id="KW-1185">Reference proteome</keyword>
<protein>
    <submittedName>
        <fullName evidence="11">BZIP transcription factor 60</fullName>
    </submittedName>
</protein>
<evidence type="ECO:0000256" key="1">
    <source>
        <dbReference type="ARBA" id="ARBA00004123"/>
    </source>
</evidence>
<name>A0A9R0IU53_SPIOL</name>
<dbReference type="InterPro" id="IPR004827">
    <property type="entry name" value="bZIP"/>
</dbReference>
<evidence type="ECO:0000256" key="8">
    <source>
        <dbReference type="SAM" id="MobiDB-lite"/>
    </source>
</evidence>
<dbReference type="KEGG" id="soe:110794990"/>
<evidence type="ECO:0000256" key="3">
    <source>
        <dbReference type="ARBA" id="ARBA00007163"/>
    </source>
</evidence>
<comment type="similarity">
    <text evidence="3">Belongs to the bZIP family.</text>
</comment>
<dbReference type="SMART" id="SM00338">
    <property type="entry name" value="BRLZ"/>
    <property type="match status" value="1"/>
</dbReference>
<accession>A0A9R0IU53</accession>
<evidence type="ECO:0000259" key="9">
    <source>
        <dbReference type="PROSITE" id="PS50217"/>
    </source>
</evidence>
<gene>
    <name evidence="11" type="primary">LOC110794990</name>
</gene>
<dbReference type="AlphaFoldDB" id="A0A9R0IU53"/>
<dbReference type="RefSeq" id="XP_021855657.1">
    <property type="nucleotide sequence ID" value="XM_021999965.2"/>
</dbReference>
<feature type="region of interest" description="Disordered" evidence="8">
    <location>
        <begin position="99"/>
        <end position="191"/>
    </location>
</feature>
<dbReference type="GeneID" id="110794990"/>
<proteinExistence type="inferred from homology"/>
<feature type="region of interest" description="Disordered" evidence="8">
    <location>
        <begin position="287"/>
        <end position="306"/>
    </location>
</feature>
<dbReference type="SUPFAM" id="SSF57959">
    <property type="entry name" value="Leucine zipper domain"/>
    <property type="match status" value="1"/>
</dbReference>
<dbReference type="GO" id="GO:0003700">
    <property type="term" value="F:DNA-binding transcription factor activity"/>
    <property type="evidence" value="ECO:0007669"/>
    <property type="project" value="InterPro"/>
</dbReference>
<dbReference type="CDD" id="cd14704">
    <property type="entry name" value="bZIP_HY5-like"/>
    <property type="match status" value="1"/>
</dbReference>
<evidence type="ECO:0000256" key="5">
    <source>
        <dbReference type="ARBA" id="ARBA00023125"/>
    </source>
</evidence>
<reference evidence="10" key="1">
    <citation type="journal article" date="2021" name="Nat. Commun.">
        <title>Genomic analyses provide insights into spinach domestication and the genetic basis of agronomic traits.</title>
        <authorList>
            <person name="Cai X."/>
            <person name="Sun X."/>
            <person name="Xu C."/>
            <person name="Sun H."/>
            <person name="Wang X."/>
            <person name="Ge C."/>
            <person name="Zhang Z."/>
            <person name="Wang Q."/>
            <person name="Fei Z."/>
            <person name="Jiao C."/>
            <person name="Wang Q."/>
        </authorList>
    </citation>
    <scope>NUCLEOTIDE SEQUENCE [LARGE SCALE GENOMIC DNA]</scope>
    <source>
        <strain evidence="10">cv. Varoflay</strain>
    </source>
</reference>
<dbReference type="PANTHER" id="PTHR47416:SF8">
    <property type="entry name" value="BASIC-LEUCINE ZIPPER TRANSCRIPTION FACTOR E-RELATED"/>
    <property type="match status" value="1"/>
</dbReference>
<dbReference type="Gene3D" id="1.20.5.170">
    <property type="match status" value="1"/>
</dbReference>
<dbReference type="SMR" id="A0A9R0IU53"/>
<dbReference type="PANTHER" id="PTHR47416">
    <property type="entry name" value="BASIC-LEUCINE ZIPPER TRANSCRIPTION FACTOR F-RELATED"/>
    <property type="match status" value="1"/>
</dbReference>
<dbReference type="OrthoDB" id="674948at2759"/>
<dbReference type="InterPro" id="IPR046347">
    <property type="entry name" value="bZIP_sf"/>
</dbReference>
<reference evidence="11" key="2">
    <citation type="submission" date="2025-08" db="UniProtKB">
        <authorList>
            <consortium name="RefSeq"/>
        </authorList>
    </citation>
    <scope>IDENTIFICATION</scope>
    <source>
        <tissue evidence="11">Leaf</tissue>
    </source>
</reference>
<dbReference type="GO" id="GO:0005789">
    <property type="term" value="C:endoplasmic reticulum membrane"/>
    <property type="evidence" value="ECO:0007669"/>
    <property type="project" value="UniProtKB-SubCell"/>
</dbReference>
<evidence type="ECO:0000256" key="7">
    <source>
        <dbReference type="ARBA" id="ARBA00023242"/>
    </source>
</evidence>
<comment type="subcellular location">
    <subcellularLocation>
        <location evidence="2">Endoplasmic reticulum membrane</location>
        <topology evidence="2">Single-pass membrane protein</topology>
    </subcellularLocation>
    <subcellularLocation>
        <location evidence="1">Nucleus</location>
    </subcellularLocation>
</comment>